<dbReference type="SMART" id="SM00239">
    <property type="entry name" value="C2"/>
    <property type="match status" value="1"/>
</dbReference>
<protein>
    <recommendedName>
        <fullName evidence="2">phospholipase A2</fullName>
        <ecNumber evidence="2">3.1.1.4</ecNumber>
    </recommendedName>
</protein>
<evidence type="ECO:0000313" key="11">
    <source>
        <dbReference type="Proteomes" id="UP000237246"/>
    </source>
</evidence>
<evidence type="ECO:0000256" key="8">
    <source>
        <dbReference type="ARBA" id="ARBA00023098"/>
    </source>
</evidence>
<dbReference type="EMBL" id="PPHD01000691">
    <property type="protein sequence ID" value="POI35203.1"/>
    <property type="molecule type" value="Genomic_DNA"/>
</dbReference>
<dbReference type="Gene3D" id="2.60.40.150">
    <property type="entry name" value="C2 domain"/>
    <property type="match status" value="1"/>
</dbReference>
<keyword evidence="8" id="KW-0443">Lipid metabolism</keyword>
<keyword evidence="4" id="KW-0479">Metal-binding</keyword>
<dbReference type="PANTHER" id="PTHR47800:SF5">
    <property type="entry name" value="FER-1-LIKE PROTEIN 6"/>
    <property type="match status" value="1"/>
</dbReference>
<reference evidence="10 11" key="1">
    <citation type="submission" date="2018-01" db="EMBL/GenBank/DDBJ databases">
        <title>Comparison of the Chinese Bamboo Partridge and Red Junglefowl genome sequences highlights the importance of demography in genome evolution.</title>
        <authorList>
            <person name="Tiley G.P."/>
            <person name="Kimball R.T."/>
            <person name="Braun E.L."/>
            <person name="Burleigh J.G."/>
        </authorList>
    </citation>
    <scope>NUCLEOTIDE SEQUENCE [LARGE SCALE GENOMIC DNA]</scope>
    <source>
        <strain evidence="10">RTK389</strain>
        <tissue evidence="10">Blood</tissue>
    </source>
</reference>
<dbReference type="GO" id="GO:0046872">
    <property type="term" value="F:metal ion binding"/>
    <property type="evidence" value="ECO:0007669"/>
    <property type="project" value="UniProtKB-KW"/>
</dbReference>
<comment type="subcellular location">
    <subcellularLocation>
        <location evidence="1">Cytoplasm</location>
    </subcellularLocation>
</comment>
<keyword evidence="6" id="KW-0106">Calcium</keyword>
<dbReference type="PANTHER" id="PTHR47800">
    <property type="entry name" value="C2 DOMAIN-CONTAINING PROTEIN"/>
    <property type="match status" value="1"/>
</dbReference>
<evidence type="ECO:0000256" key="2">
    <source>
        <dbReference type="ARBA" id="ARBA00013278"/>
    </source>
</evidence>
<accession>A0A2P4TFP7</accession>
<gene>
    <name evidence="10" type="ORF">CIB84_001043</name>
</gene>
<keyword evidence="5" id="KW-0378">Hydrolase</keyword>
<dbReference type="AlphaFoldDB" id="A0A2P4TFP7"/>
<feature type="non-terminal residue" evidence="10">
    <location>
        <position position="1"/>
    </location>
</feature>
<evidence type="ECO:0000256" key="7">
    <source>
        <dbReference type="ARBA" id="ARBA00022963"/>
    </source>
</evidence>
<dbReference type="SUPFAM" id="SSF49562">
    <property type="entry name" value="C2 domain (Calcium/lipid-binding domain, CaLB)"/>
    <property type="match status" value="1"/>
</dbReference>
<dbReference type="PROSITE" id="PS50004">
    <property type="entry name" value="C2"/>
    <property type="match status" value="1"/>
</dbReference>
<feature type="domain" description="C2" evidence="9">
    <location>
        <begin position="1"/>
        <end position="92"/>
    </location>
</feature>
<keyword evidence="3" id="KW-0963">Cytoplasm</keyword>
<organism evidence="10 11">
    <name type="scientific">Bambusicola thoracicus</name>
    <name type="common">Chinese bamboo-partridge</name>
    <name type="synonym">Perdix thoracica</name>
    <dbReference type="NCBI Taxonomy" id="9083"/>
    <lineage>
        <taxon>Eukaryota</taxon>
        <taxon>Metazoa</taxon>
        <taxon>Chordata</taxon>
        <taxon>Craniata</taxon>
        <taxon>Vertebrata</taxon>
        <taxon>Euteleostomi</taxon>
        <taxon>Archelosauria</taxon>
        <taxon>Archosauria</taxon>
        <taxon>Dinosauria</taxon>
        <taxon>Saurischia</taxon>
        <taxon>Theropoda</taxon>
        <taxon>Coelurosauria</taxon>
        <taxon>Aves</taxon>
        <taxon>Neognathae</taxon>
        <taxon>Galloanserae</taxon>
        <taxon>Galliformes</taxon>
        <taxon>Phasianidae</taxon>
        <taxon>Perdicinae</taxon>
        <taxon>Bambusicola</taxon>
    </lineage>
</organism>
<keyword evidence="11" id="KW-1185">Reference proteome</keyword>
<dbReference type="FunFam" id="2.60.40.150:FF:000030">
    <property type="entry name" value="Phospholipase A2"/>
    <property type="match status" value="1"/>
</dbReference>
<keyword evidence="7" id="KW-0442">Lipid degradation</keyword>
<dbReference type="GO" id="GO:0010628">
    <property type="term" value="P:positive regulation of gene expression"/>
    <property type="evidence" value="ECO:0007669"/>
    <property type="project" value="TreeGrafter"/>
</dbReference>
<dbReference type="Pfam" id="PF00168">
    <property type="entry name" value="C2"/>
    <property type="match status" value="1"/>
</dbReference>
<evidence type="ECO:0000256" key="1">
    <source>
        <dbReference type="ARBA" id="ARBA00004496"/>
    </source>
</evidence>
<dbReference type="EC" id="3.1.1.4" evidence="2"/>
<sequence length="104" mass="11856">TFCAYVSIVSQSDCYVSLWLPTASDEKFQTKTIKNCRDPVWNETFYFQIQRKVKNILEMTVSDDDVICDDDHAIVLFDVAKISLGKSVTVAFPLNPQVRTQSEV</sequence>
<dbReference type="GO" id="GO:0004623">
    <property type="term" value="F:phospholipase A2 activity"/>
    <property type="evidence" value="ECO:0007669"/>
    <property type="project" value="UniProtKB-EC"/>
</dbReference>
<name>A0A2P4TFP7_BAMTH</name>
<dbReference type="OrthoDB" id="270970at2759"/>
<evidence type="ECO:0000313" key="10">
    <source>
        <dbReference type="EMBL" id="POI35203.1"/>
    </source>
</evidence>
<evidence type="ECO:0000256" key="5">
    <source>
        <dbReference type="ARBA" id="ARBA00022801"/>
    </source>
</evidence>
<dbReference type="InterPro" id="IPR000008">
    <property type="entry name" value="C2_dom"/>
</dbReference>
<dbReference type="GO" id="GO:0005737">
    <property type="term" value="C:cytoplasm"/>
    <property type="evidence" value="ECO:0007669"/>
    <property type="project" value="UniProtKB-SubCell"/>
</dbReference>
<evidence type="ECO:0000256" key="4">
    <source>
        <dbReference type="ARBA" id="ARBA00022723"/>
    </source>
</evidence>
<evidence type="ECO:0000256" key="6">
    <source>
        <dbReference type="ARBA" id="ARBA00022837"/>
    </source>
</evidence>
<evidence type="ECO:0000259" key="9">
    <source>
        <dbReference type="PROSITE" id="PS50004"/>
    </source>
</evidence>
<dbReference type="Proteomes" id="UP000237246">
    <property type="component" value="Unassembled WGS sequence"/>
</dbReference>
<evidence type="ECO:0000256" key="3">
    <source>
        <dbReference type="ARBA" id="ARBA00022490"/>
    </source>
</evidence>
<proteinExistence type="predicted"/>
<dbReference type="InterPro" id="IPR035892">
    <property type="entry name" value="C2_domain_sf"/>
</dbReference>
<dbReference type="GO" id="GO:0016042">
    <property type="term" value="P:lipid catabolic process"/>
    <property type="evidence" value="ECO:0007669"/>
    <property type="project" value="UniProtKB-KW"/>
</dbReference>
<comment type="caution">
    <text evidence="10">The sequence shown here is derived from an EMBL/GenBank/DDBJ whole genome shotgun (WGS) entry which is preliminary data.</text>
</comment>